<evidence type="ECO:0000256" key="6">
    <source>
        <dbReference type="SAM" id="Phobius"/>
    </source>
</evidence>
<evidence type="ECO:0000256" key="3">
    <source>
        <dbReference type="ARBA" id="ARBA00022692"/>
    </source>
</evidence>
<keyword evidence="5 6" id="KW-0472">Membrane</keyword>
<dbReference type="AlphaFoldDB" id="A0A8T4H354"/>
<evidence type="ECO:0000313" key="8">
    <source>
        <dbReference type="Proteomes" id="UP000823736"/>
    </source>
</evidence>
<keyword evidence="3 6" id="KW-0812">Transmembrane</keyword>
<keyword evidence="2" id="KW-1003">Cell membrane</keyword>
<comment type="subcellular location">
    <subcellularLocation>
        <location evidence="1">Cell membrane</location>
        <topology evidence="1">Multi-pass membrane protein</topology>
    </subcellularLocation>
</comment>
<evidence type="ECO:0000256" key="2">
    <source>
        <dbReference type="ARBA" id="ARBA00022475"/>
    </source>
</evidence>
<accession>A0A8T4H354</accession>
<keyword evidence="4 6" id="KW-1133">Transmembrane helix</keyword>
<organism evidence="7 8">
    <name type="scientific">Halolamina salifodinae</name>
    <dbReference type="NCBI Taxonomy" id="1202767"/>
    <lineage>
        <taxon>Archaea</taxon>
        <taxon>Methanobacteriati</taxon>
        <taxon>Methanobacteriota</taxon>
        <taxon>Stenosarchaea group</taxon>
        <taxon>Halobacteria</taxon>
        <taxon>Halobacteriales</taxon>
        <taxon>Haloferacaceae</taxon>
    </lineage>
</organism>
<name>A0A8T4H354_9EURY</name>
<protein>
    <submittedName>
        <fullName evidence="7">Membrane protein DedA with SNARE-associated domain</fullName>
    </submittedName>
</protein>
<evidence type="ECO:0000256" key="1">
    <source>
        <dbReference type="ARBA" id="ARBA00004651"/>
    </source>
</evidence>
<gene>
    <name evidence="7" type="ORF">J2753_002776</name>
</gene>
<dbReference type="Proteomes" id="UP000823736">
    <property type="component" value="Unassembled WGS sequence"/>
</dbReference>
<sequence length="173" mass="18925">MNEGIVSEMPGWLQSLLHSEWAYLVLFGVFVLEGAMLMYFVPSELLVPGSLALLGHSPDRLLPILAVAVLGATVGQVALFTVAKRAGREYLLQNRWFRVSDRTLTRFDGWFDRWGGPAVTGSNAMLFTRGMLTVPAGLAKMETARFVALSALGTVLFESALAALYVFGVDVLW</sequence>
<dbReference type="PANTHER" id="PTHR42709">
    <property type="entry name" value="ALKALINE PHOSPHATASE LIKE PROTEIN"/>
    <property type="match status" value="1"/>
</dbReference>
<dbReference type="EMBL" id="JAGGLC010000006">
    <property type="protein sequence ID" value="MBP1988264.1"/>
    <property type="molecule type" value="Genomic_DNA"/>
</dbReference>
<proteinExistence type="predicted"/>
<reference evidence="7" key="1">
    <citation type="submission" date="2021-03" db="EMBL/GenBank/DDBJ databases">
        <title>Genomic Encyclopedia of Type Strains, Phase IV (KMG-IV): sequencing the most valuable type-strain genomes for metagenomic binning, comparative biology and taxonomic classification.</title>
        <authorList>
            <person name="Goeker M."/>
        </authorList>
    </citation>
    <scope>NUCLEOTIDE SEQUENCE</scope>
    <source>
        <strain evidence="7">DSM 26232</strain>
    </source>
</reference>
<feature type="transmembrane region" description="Helical" evidence="6">
    <location>
        <begin position="61"/>
        <end position="83"/>
    </location>
</feature>
<dbReference type="PANTHER" id="PTHR42709:SF6">
    <property type="entry name" value="UNDECAPRENYL PHOSPHATE TRANSPORTER A"/>
    <property type="match status" value="1"/>
</dbReference>
<comment type="caution">
    <text evidence="7">The sequence shown here is derived from an EMBL/GenBank/DDBJ whole genome shotgun (WGS) entry which is preliminary data.</text>
</comment>
<feature type="transmembrane region" description="Helical" evidence="6">
    <location>
        <begin position="146"/>
        <end position="167"/>
    </location>
</feature>
<keyword evidence="8" id="KW-1185">Reference proteome</keyword>
<evidence type="ECO:0000256" key="5">
    <source>
        <dbReference type="ARBA" id="ARBA00023136"/>
    </source>
</evidence>
<evidence type="ECO:0000256" key="4">
    <source>
        <dbReference type="ARBA" id="ARBA00022989"/>
    </source>
</evidence>
<evidence type="ECO:0000313" key="7">
    <source>
        <dbReference type="EMBL" id="MBP1988264.1"/>
    </source>
</evidence>
<dbReference type="GO" id="GO:0005886">
    <property type="term" value="C:plasma membrane"/>
    <property type="evidence" value="ECO:0007669"/>
    <property type="project" value="UniProtKB-SubCell"/>
</dbReference>
<feature type="transmembrane region" description="Helical" evidence="6">
    <location>
        <begin position="21"/>
        <end position="41"/>
    </location>
</feature>
<dbReference type="InterPro" id="IPR051311">
    <property type="entry name" value="DedA_domain"/>
</dbReference>